<feature type="disulfide bond" evidence="8">
    <location>
        <begin position="747"/>
        <end position="756"/>
    </location>
</feature>
<keyword evidence="3" id="KW-0433">Leucine-rich repeat</keyword>
<dbReference type="CDD" id="cd00054">
    <property type="entry name" value="EGF_CA"/>
    <property type="match status" value="4"/>
</dbReference>
<dbReference type="SMART" id="SM00179">
    <property type="entry name" value="EGF_CA"/>
    <property type="match status" value="6"/>
</dbReference>
<feature type="disulfide bond" evidence="8">
    <location>
        <begin position="787"/>
        <end position="796"/>
    </location>
</feature>
<feature type="disulfide bond" evidence="8">
    <location>
        <begin position="690"/>
        <end position="707"/>
    </location>
</feature>
<evidence type="ECO:0000256" key="7">
    <source>
        <dbReference type="ARBA" id="ARBA00023180"/>
    </source>
</evidence>
<dbReference type="InterPro" id="IPR003591">
    <property type="entry name" value="Leu-rich_rpt_typical-subtyp"/>
</dbReference>
<dbReference type="GO" id="GO:0000902">
    <property type="term" value="P:cell morphogenesis"/>
    <property type="evidence" value="ECO:0007669"/>
    <property type="project" value="UniProtKB-ARBA"/>
</dbReference>
<dbReference type="PROSITE" id="PS01186">
    <property type="entry name" value="EGF_2"/>
    <property type="match status" value="5"/>
</dbReference>
<dbReference type="GO" id="GO:0005886">
    <property type="term" value="C:plasma membrane"/>
    <property type="evidence" value="ECO:0007669"/>
    <property type="project" value="TreeGrafter"/>
</dbReference>
<evidence type="ECO:0000313" key="12">
    <source>
        <dbReference type="WBParaSite" id="HDID_0000358301-mRNA-1"/>
    </source>
</evidence>
<feature type="domain" description="EGF-like" evidence="9">
    <location>
        <begin position="644"/>
        <end position="679"/>
    </location>
</feature>
<dbReference type="InterPro" id="IPR001881">
    <property type="entry name" value="EGF-like_Ca-bd_dom"/>
</dbReference>
<dbReference type="Gene3D" id="2.60.120.200">
    <property type="match status" value="1"/>
</dbReference>
<feature type="disulfide bond" evidence="8">
    <location>
        <begin position="825"/>
        <end position="834"/>
    </location>
</feature>
<feature type="domain" description="EGF-like" evidence="9">
    <location>
        <begin position="721"/>
        <end position="757"/>
    </location>
</feature>
<accession>A0A158QDS4</accession>
<keyword evidence="4" id="KW-0732">Signal</keyword>
<dbReference type="SMART" id="SM00082">
    <property type="entry name" value="LRRCT"/>
    <property type="match status" value="3"/>
</dbReference>
<dbReference type="Pfam" id="PF13855">
    <property type="entry name" value="LRR_8"/>
    <property type="match status" value="2"/>
</dbReference>
<evidence type="ECO:0000256" key="5">
    <source>
        <dbReference type="ARBA" id="ARBA00022737"/>
    </source>
</evidence>
<dbReference type="WBParaSite" id="HDID_0000358301-mRNA-1">
    <property type="protein sequence ID" value="HDID_0000358301-mRNA-1"/>
    <property type="gene ID" value="HDID_0000358301"/>
</dbReference>
<dbReference type="PROSITE" id="PS50026">
    <property type="entry name" value="EGF_3"/>
    <property type="match status" value="6"/>
</dbReference>
<dbReference type="GO" id="GO:0048666">
    <property type="term" value="P:neuron development"/>
    <property type="evidence" value="ECO:0007669"/>
    <property type="project" value="UniProtKB-ARBA"/>
</dbReference>
<dbReference type="Proteomes" id="UP000274504">
    <property type="component" value="Unassembled WGS sequence"/>
</dbReference>
<dbReference type="FunFam" id="2.10.25.10:FF:000080">
    <property type="entry name" value="Neurogenic locus notch 1"/>
    <property type="match status" value="1"/>
</dbReference>
<dbReference type="Pfam" id="PF01463">
    <property type="entry name" value="LRRCT"/>
    <property type="match status" value="2"/>
</dbReference>
<sequence>MRTFMETNRQSVFASSGAVCDASSPQFPGAVAANVLGLLFCPPGIITPVPQTCQQSRTAQLTSCQTVCSCDTSGFVSCVGKNLKSVPQDLPENLISLNIANNQLMQLPKNAFSKYTSLRKLDNERKSEMAHNKKSRGKQNSRCLTKCILWIEATIFTKYCRFFDEQDWRYTSYLNFRYMANNQLNCDCSLHWLPEFLKRNEAGGSHWTTCHMPVNLKGQYVRDITLAPCVPGEKIRQCKQEPDVQHYSRPQQDLDVAQDCPKGCNCIQLPNRVQRSADDVITFTAMRPGTVEILEPSLKVSCVNQGLMSIPIGVPENTKELYLDYNSISEISADNLTHLKKLEVLSLHHNELSCIRNETFAGLPKLKVLQLHSNNIQYIESAAFDLKSLKLVSLDENPLNCGSKMAWISQWIQRNPTLIMAAPTVPTCANPVHLKGSPIASLSIKEFNCSNGNSTDTSCENDYCSSEESPSSDQCPDVCVCKNQRVDCSGKALIEIPKGLPKDTRDLFLEHNAIKSIDPERLYHLKNLETLFLSHNKILELSAGVFKNLSSLKSLVLSSNGLRCIHSDAFIGLKQLKVLALGQNPLNCDCNLRWLQSFFRTKYLDNGVAICSSPRQMKYKPVFHSNPRDFICSGGSEETNEKCNPCSESPCLNGGKCEAISGVKFKCTCETPFYGDRCEKQMDICFGKPCKNGGTCKMIDSLGHYRCECSTGFTGPNCEENIDDCKDVVCKNGGVCVDGVNNYTCECAPGFRGKLCEDAFQYCIDENPCKNEGVCVMHNPTGFKCICPQGWGGLDCSENLDDCEYNKCQNGGTCKDSVGGYNCECPRGYTGEYCEHSIPSRITVVKSSVSFGCTFNRCMNGSVCHPDMSPIGYRCNCPSGHGGTFCEKVYSVSLTTADVHIPIQPPSRGCFVPRGNFSLTFLTTQQQGILFFFSESTEKTLSSHRFLIAELYHGHVKISFAIETGEVAVAYSMSKVCFADFLKCNVKSLISIVMFYLHQDIARLRLTQIKKEGEIKTESSLNL</sequence>
<dbReference type="PROSITE" id="PS00022">
    <property type="entry name" value="EGF_1"/>
    <property type="match status" value="6"/>
</dbReference>
<feature type="disulfide bond" evidence="8">
    <location>
        <begin position="709"/>
        <end position="718"/>
    </location>
</feature>
<dbReference type="SUPFAM" id="SSF57196">
    <property type="entry name" value="EGF/Laminin"/>
    <property type="match status" value="5"/>
</dbReference>
<dbReference type="SMART" id="SM00369">
    <property type="entry name" value="LRR_TYP"/>
    <property type="match status" value="5"/>
</dbReference>
<dbReference type="PANTHER" id="PTHR24369">
    <property type="entry name" value="ANTIGEN BSP, PUTATIVE-RELATED"/>
    <property type="match status" value="1"/>
</dbReference>
<dbReference type="Gene3D" id="2.10.25.10">
    <property type="entry name" value="Laminin"/>
    <property type="match status" value="6"/>
</dbReference>
<keyword evidence="2 8" id="KW-0245">EGF-like domain</keyword>
<dbReference type="PROSITE" id="PS00010">
    <property type="entry name" value="ASX_HYDROXYL"/>
    <property type="match status" value="2"/>
</dbReference>
<keyword evidence="7" id="KW-0325">Glycoprotein</keyword>
<dbReference type="Gene3D" id="3.80.10.10">
    <property type="entry name" value="Ribonuclease Inhibitor"/>
    <property type="match status" value="4"/>
</dbReference>
<evidence type="ECO:0000256" key="2">
    <source>
        <dbReference type="ARBA" id="ARBA00022536"/>
    </source>
</evidence>
<reference evidence="10 11" key="2">
    <citation type="submission" date="2018-11" db="EMBL/GenBank/DDBJ databases">
        <authorList>
            <consortium name="Pathogen Informatics"/>
        </authorList>
    </citation>
    <scope>NUCLEOTIDE SEQUENCE [LARGE SCALE GENOMIC DNA]</scope>
</reference>
<feature type="disulfide bond" evidence="8">
    <location>
        <begin position="877"/>
        <end position="886"/>
    </location>
</feature>
<dbReference type="SMART" id="SM00365">
    <property type="entry name" value="LRR_SD22"/>
    <property type="match status" value="5"/>
</dbReference>
<feature type="disulfide bond" evidence="8">
    <location>
        <begin position="858"/>
        <end position="875"/>
    </location>
</feature>
<evidence type="ECO:0000313" key="11">
    <source>
        <dbReference type="Proteomes" id="UP000274504"/>
    </source>
</evidence>
<organism evidence="12">
    <name type="scientific">Hymenolepis diminuta</name>
    <name type="common">Rat tapeworm</name>
    <dbReference type="NCBI Taxonomy" id="6216"/>
    <lineage>
        <taxon>Eukaryota</taxon>
        <taxon>Metazoa</taxon>
        <taxon>Spiralia</taxon>
        <taxon>Lophotrochozoa</taxon>
        <taxon>Platyhelminthes</taxon>
        <taxon>Cestoda</taxon>
        <taxon>Eucestoda</taxon>
        <taxon>Cyclophyllidea</taxon>
        <taxon>Hymenolepididae</taxon>
        <taxon>Hymenolepis</taxon>
    </lineage>
</organism>
<dbReference type="AlphaFoldDB" id="A0A158QDS4"/>
<proteinExistence type="predicted"/>
<dbReference type="EMBL" id="UYSG01001121">
    <property type="protein sequence ID" value="VDL35398.1"/>
    <property type="molecule type" value="Genomic_DNA"/>
</dbReference>
<dbReference type="InterPro" id="IPR013320">
    <property type="entry name" value="ConA-like_dom_sf"/>
</dbReference>
<keyword evidence="1" id="KW-0217">Developmental protein</keyword>
<feature type="domain" description="EGF-like" evidence="9">
    <location>
        <begin position="849"/>
        <end position="887"/>
    </location>
</feature>
<evidence type="ECO:0000256" key="8">
    <source>
        <dbReference type="PROSITE-ProRule" id="PRU00076"/>
    </source>
</evidence>
<dbReference type="FunFam" id="2.10.25.10:FF:000230">
    <property type="entry name" value="Delta-like protein"/>
    <property type="match status" value="1"/>
</dbReference>
<dbReference type="PANTHER" id="PTHR24369:SF211">
    <property type="entry name" value="LEUCINE-RICH REPEAT-CONTAINING PROTEIN 15-LIKE"/>
    <property type="match status" value="1"/>
</dbReference>
<dbReference type="InterPro" id="IPR018097">
    <property type="entry name" value="EGF_Ca-bd_CS"/>
</dbReference>
<feature type="domain" description="EGF-like" evidence="9">
    <location>
        <begin position="759"/>
        <end position="797"/>
    </location>
</feature>
<dbReference type="InterPro" id="IPR000483">
    <property type="entry name" value="Cys-rich_flank_reg_C"/>
</dbReference>
<evidence type="ECO:0000313" key="10">
    <source>
        <dbReference type="EMBL" id="VDL35398.1"/>
    </source>
</evidence>
<comment type="caution">
    <text evidence="8">Lacks conserved residue(s) required for the propagation of feature annotation.</text>
</comment>
<evidence type="ECO:0000256" key="1">
    <source>
        <dbReference type="ARBA" id="ARBA00022473"/>
    </source>
</evidence>
<dbReference type="STRING" id="6216.A0A158QDS4"/>
<dbReference type="PROSITE" id="PS51450">
    <property type="entry name" value="LRR"/>
    <property type="match status" value="2"/>
</dbReference>
<evidence type="ECO:0000256" key="6">
    <source>
        <dbReference type="ARBA" id="ARBA00023157"/>
    </source>
</evidence>
<dbReference type="PRINTS" id="PR00010">
    <property type="entry name" value="EGFBLOOD"/>
</dbReference>
<evidence type="ECO:0000259" key="9">
    <source>
        <dbReference type="PROSITE" id="PS50026"/>
    </source>
</evidence>
<dbReference type="SUPFAM" id="SSF49899">
    <property type="entry name" value="Concanavalin A-like lectins/glucanases"/>
    <property type="match status" value="1"/>
</dbReference>
<dbReference type="FunFam" id="2.10.25.10:FF:000472">
    <property type="entry name" value="Uncharacterized protein, isoform A"/>
    <property type="match status" value="1"/>
</dbReference>
<dbReference type="GO" id="GO:0042063">
    <property type="term" value="P:gliogenesis"/>
    <property type="evidence" value="ECO:0007669"/>
    <property type="project" value="UniProtKB-ARBA"/>
</dbReference>
<dbReference type="InterPro" id="IPR001611">
    <property type="entry name" value="Leu-rich_rpt"/>
</dbReference>
<evidence type="ECO:0000256" key="4">
    <source>
        <dbReference type="ARBA" id="ARBA00022729"/>
    </source>
</evidence>
<protein>
    <submittedName>
        <fullName evidence="12">EGF-like domain-containing protein</fullName>
    </submittedName>
</protein>
<dbReference type="InterPro" id="IPR000742">
    <property type="entry name" value="EGF"/>
</dbReference>
<keyword evidence="6 8" id="KW-1015">Disulfide bond</keyword>
<dbReference type="InterPro" id="IPR000372">
    <property type="entry name" value="LRRNT"/>
</dbReference>
<dbReference type="SMART" id="SM00181">
    <property type="entry name" value="EGF"/>
    <property type="match status" value="6"/>
</dbReference>
<feature type="domain" description="EGF-like" evidence="9">
    <location>
        <begin position="681"/>
        <end position="719"/>
    </location>
</feature>
<feature type="disulfide bond" evidence="8">
    <location>
        <begin position="669"/>
        <end position="678"/>
    </location>
</feature>
<evidence type="ECO:0000256" key="3">
    <source>
        <dbReference type="ARBA" id="ARBA00022614"/>
    </source>
</evidence>
<name>A0A158QDS4_HYMDI</name>
<gene>
    <name evidence="10" type="ORF">HDID_LOCUS3581</name>
</gene>
<dbReference type="OrthoDB" id="283575at2759"/>
<dbReference type="PROSITE" id="PS01187">
    <property type="entry name" value="EGF_CA"/>
    <property type="match status" value="2"/>
</dbReference>
<feature type="domain" description="EGF-like" evidence="9">
    <location>
        <begin position="799"/>
        <end position="835"/>
    </location>
</feature>
<dbReference type="SMART" id="SM00013">
    <property type="entry name" value="LRRNT"/>
    <property type="match status" value="3"/>
</dbReference>
<dbReference type="InterPro" id="IPR050541">
    <property type="entry name" value="LRR_TM_domain-containing"/>
</dbReference>
<dbReference type="FunFam" id="3.80.10.10:FF:000082">
    <property type="entry name" value="Leucine-rich repeat-containing 24"/>
    <property type="match status" value="1"/>
</dbReference>
<dbReference type="Pfam" id="PF00008">
    <property type="entry name" value="EGF"/>
    <property type="match status" value="5"/>
</dbReference>
<dbReference type="SUPFAM" id="SSF52058">
    <property type="entry name" value="L domain-like"/>
    <property type="match status" value="4"/>
</dbReference>
<dbReference type="InterPro" id="IPR032675">
    <property type="entry name" value="LRR_dom_sf"/>
</dbReference>
<keyword evidence="5" id="KW-0677">Repeat</keyword>
<reference evidence="12" key="1">
    <citation type="submission" date="2016-04" db="UniProtKB">
        <authorList>
            <consortium name="WormBaseParasite"/>
        </authorList>
    </citation>
    <scope>IDENTIFICATION</scope>
</reference>
<dbReference type="InterPro" id="IPR000152">
    <property type="entry name" value="EGF-type_Asp/Asn_hydroxyl_site"/>
</dbReference>
<dbReference type="GO" id="GO:0005509">
    <property type="term" value="F:calcium ion binding"/>
    <property type="evidence" value="ECO:0007669"/>
    <property type="project" value="InterPro"/>
</dbReference>